<reference evidence="11 12" key="1">
    <citation type="submission" date="2017-12" db="EMBL/GenBank/DDBJ databases">
        <title>Sequencing the genomes of 1000 Actinobacteria strains.</title>
        <authorList>
            <person name="Klenk H.-P."/>
        </authorList>
    </citation>
    <scope>NUCLEOTIDE SEQUENCE [LARGE SCALE GENOMIC DNA]</scope>
    <source>
        <strain evidence="11 12">DSM 12806</strain>
    </source>
</reference>
<evidence type="ECO:0000256" key="5">
    <source>
        <dbReference type="ARBA" id="ARBA00022679"/>
    </source>
</evidence>
<evidence type="ECO:0008006" key="13">
    <source>
        <dbReference type="Google" id="ProtNLM"/>
    </source>
</evidence>
<feature type="transmembrane region" description="Helical" evidence="10">
    <location>
        <begin position="47"/>
        <end position="68"/>
    </location>
</feature>
<evidence type="ECO:0000256" key="8">
    <source>
        <dbReference type="ARBA" id="ARBA00022989"/>
    </source>
</evidence>
<organism evidence="11 12">
    <name type="scientific">Phycicoccus duodecadis</name>
    <dbReference type="NCBI Taxonomy" id="173053"/>
    <lineage>
        <taxon>Bacteria</taxon>
        <taxon>Bacillati</taxon>
        <taxon>Actinomycetota</taxon>
        <taxon>Actinomycetes</taxon>
        <taxon>Micrococcales</taxon>
        <taxon>Intrasporangiaceae</taxon>
        <taxon>Phycicoccus</taxon>
    </lineage>
</organism>
<evidence type="ECO:0000256" key="7">
    <source>
        <dbReference type="ARBA" id="ARBA00022824"/>
    </source>
</evidence>
<feature type="transmembrane region" description="Helical" evidence="10">
    <location>
        <begin position="411"/>
        <end position="432"/>
    </location>
</feature>
<feature type="transmembrane region" description="Helical" evidence="10">
    <location>
        <begin position="177"/>
        <end position="195"/>
    </location>
</feature>
<evidence type="ECO:0000256" key="6">
    <source>
        <dbReference type="ARBA" id="ARBA00022692"/>
    </source>
</evidence>
<feature type="transmembrane region" description="Helical" evidence="10">
    <location>
        <begin position="269"/>
        <end position="290"/>
    </location>
</feature>
<evidence type="ECO:0000256" key="2">
    <source>
        <dbReference type="ARBA" id="ARBA00004687"/>
    </source>
</evidence>
<protein>
    <recommendedName>
        <fullName evidence="13">Mannosyltransferase PIG-V</fullName>
    </recommendedName>
</protein>
<keyword evidence="5" id="KW-0808">Transferase</keyword>
<evidence type="ECO:0000313" key="12">
    <source>
        <dbReference type="Proteomes" id="UP000233781"/>
    </source>
</evidence>
<dbReference type="PANTHER" id="PTHR12468:SF2">
    <property type="entry name" value="GPI MANNOSYLTRANSFERASE 2"/>
    <property type="match status" value="1"/>
</dbReference>
<evidence type="ECO:0000256" key="4">
    <source>
        <dbReference type="ARBA" id="ARBA00022676"/>
    </source>
</evidence>
<comment type="pathway">
    <text evidence="2">Glycolipid biosynthesis; glycosylphosphatidylinositol-anchor biosynthesis.</text>
</comment>
<feature type="transmembrane region" description="Helical" evidence="10">
    <location>
        <begin position="325"/>
        <end position="345"/>
    </location>
</feature>
<dbReference type="GO" id="GO:0006506">
    <property type="term" value="P:GPI anchor biosynthetic process"/>
    <property type="evidence" value="ECO:0007669"/>
    <property type="project" value="UniProtKB-UniPathway"/>
</dbReference>
<feature type="transmembrane region" description="Helical" evidence="10">
    <location>
        <begin position="202"/>
        <end position="219"/>
    </location>
</feature>
<keyword evidence="6 10" id="KW-0812">Transmembrane</keyword>
<dbReference type="GO" id="GO:0031501">
    <property type="term" value="C:mannosyltransferase complex"/>
    <property type="evidence" value="ECO:0007669"/>
    <property type="project" value="TreeGrafter"/>
</dbReference>
<feature type="transmembrane region" description="Helical" evidence="10">
    <location>
        <begin position="379"/>
        <end position="399"/>
    </location>
</feature>
<evidence type="ECO:0000256" key="1">
    <source>
        <dbReference type="ARBA" id="ARBA00004477"/>
    </source>
</evidence>
<evidence type="ECO:0000256" key="9">
    <source>
        <dbReference type="ARBA" id="ARBA00023136"/>
    </source>
</evidence>
<keyword evidence="9 10" id="KW-0472">Membrane</keyword>
<dbReference type="GO" id="GO:0016020">
    <property type="term" value="C:membrane"/>
    <property type="evidence" value="ECO:0007669"/>
    <property type="project" value="GOC"/>
</dbReference>
<dbReference type="AlphaFoldDB" id="A0A2N3YH58"/>
<dbReference type="PANTHER" id="PTHR12468">
    <property type="entry name" value="GPI MANNOSYLTRANSFERASE 2"/>
    <property type="match status" value="1"/>
</dbReference>
<keyword evidence="4" id="KW-0328">Glycosyltransferase</keyword>
<evidence type="ECO:0000313" key="11">
    <source>
        <dbReference type="EMBL" id="PKW26179.1"/>
    </source>
</evidence>
<evidence type="ECO:0000256" key="10">
    <source>
        <dbReference type="SAM" id="Phobius"/>
    </source>
</evidence>
<feature type="transmembrane region" description="Helical" evidence="10">
    <location>
        <begin position="141"/>
        <end position="162"/>
    </location>
</feature>
<feature type="transmembrane region" description="Helical" evidence="10">
    <location>
        <begin position="225"/>
        <end position="249"/>
    </location>
</feature>
<accession>A0A2N3YH58</accession>
<evidence type="ECO:0000256" key="3">
    <source>
        <dbReference type="ARBA" id="ARBA00022502"/>
    </source>
</evidence>
<sequence>MARAEVAPAAGVQAAPTRRPVLRRLLTSQGRHELAGHALAHPVRTLLAVYVVSRLVSLLALWVAATWFQNPAGVGHPDPSVGDMVGLWDSVWYRRIVQDGYPVPLPVDTTTGYVTYSAWAFYPLYPYLVKGLMATGLSFEVAGVGLNLVLGAVAVLLIHALLRTTHHAGPQPQRERLALVAAALWCFYPSTVVMLKPYTEALAVVLVCAALLLLVRRHYLLVAAVAIPLGFTRGVAPALGIAVLIHLGVRWREERAAGRRPLAGEWTRVVVMLGALGVSAIAWPVVAGLATGVPTAFFDVQEVWGQKPADGPFVLWVQWAWDARGLFGVLVLLALAATYVALVLGRHGSWLSIEVRAWALAYPIFLFAVVRPITSMWRFLLLDVPLAALVASVAMRTANGQQVVPHWRRRVAVVVALLVVGMLWWTTSLLTYTPWGSFPP</sequence>
<keyword evidence="7" id="KW-0256">Endoplasmic reticulum</keyword>
<comment type="subcellular location">
    <subcellularLocation>
        <location evidence="1">Endoplasmic reticulum membrane</location>
        <topology evidence="1">Multi-pass membrane protein</topology>
    </subcellularLocation>
</comment>
<dbReference type="GO" id="GO:0000009">
    <property type="term" value="F:alpha-1,6-mannosyltransferase activity"/>
    <property type="evidence" value="ECO:0007669"/>
    <property type="project" value="InterPro"/>
</dbReference>
<gene>
    <name evidence="11" type="ORF">ATL31_0985</name>
</gene>
<dbReference type="EMBL" id="PJNE01000001">
    <property type="protein sequence ID" value="PKW26179.1"/>
    <property type="molecule type" value="Genomic_DNA"/>
</dbReference>
<dbReference type="RefSeq" id="WP_245861942.1">
    <property type="nucleotide sequence ID" value="NZ_PJNE01000001.1"/>
</dbReference>
<keyword evidence="8 10" id="KW-1133">Transmembrane helix</keyword>
<dbReference type="UniPathway" id="UPA00196"/>
<comment type="caution">
    <text evidence="11">The sequence shown here is derived from an EMBL/GenBank/DDBJ whole genome shotgun (WGS) entry which is preliminary data.</text>
</comment>
<feature type="transmembrane region" description="Helical" evidence="10">
    <location>
        <begin position="110"/>
        <end position="129"/>
    </location>
</feature>
<feature type="transmembrane region" description="Helical" evidence="10">
    <location>
        <begin position="357"/>
        <end position="373"/>
    </location>
</feature>
<keyword evidence="12" id="KW-1185">Reference proteome</keyword>
<dbReference type="InterPro" id="IPR007315">
    <property type="entry name" value="PIG-V/Gpi18"/>
</dbReference>
<dbReference type="GO" id="GO:0004376">
    <property type="term" value="F:GPI mannosyltransferase activity"/>
    <property type="evidence" value="ECO:0007669"/>
    <property type="project" value="InterPro"/>
</dbReference>
<dbReference type="Proteomes" id="UP000233781">
    <property type="component" value="Unassembled WGS sequence"/>
</dbReference>
<name>A0A2N3YH58_9MICO</name>
<keyword evidence="3" id="KW-0337">GPI-anchor biosynthesis</keyword>
<proteinExistence type="predicted"/>